<dbReference type="OrthoDB" id="3212458at2"/>
<organism evidence="3 4">
    <name type="scientific">Luteimicrobium xylanilyticum</name>
    <dbReference type="NCBI Taxonomy" id="1133546"/>
    <lineage>
        <taxon>Bacteria</taxon>
        <taxon>Bacillati</taxon>
        <taxon>Actinomycetota</taxon>
        <taxon>Actinomycetes</taxon>
        <taxon>Micrococcales</taxon>
        <taxon>Luteimicrobium</taxon>
    </lineage>
</organism>
<dbReference type="InterPro" id="IPR005545">
    <property type="entry name" value="YCII"/>
</dbReference>
<dbReference type="SUPFAM" id="SSF54909">
    <property type="entry name" value="Dimeric alpha+beta barrel"/>
    <property type="match status" value="1"/>
</dbReference>
<dbReference type="RefSeq" id="WP_036950447.1">
    <property type="nucleotide sequence ID" value="NZ_BAABIH010000027.1"/>
</dbReference>
<name>A0A5P9Q9J3_9MICO</name>
<dbReference type="PANTHER" id="PTHR35174:SF3">
    <property type="entry name" value="BLL7171 PROTEIN"/>
    <property type="match status" value="1"/>
</dbReference>
<sequence>MRYAILLHYPERPSEDLGEALDEGQAAFQAYARDLDDAGVLVSGEVWQPSSASTTLTAADGTLRVQDGPFADTHEQLGGQFVIDVPDLDAALAWAERAPSVTWGHVEVRPSATYVESGAWVPST</sequence>
<dbReference type="Pfam" id="PF03795">
    <property type="entry name" value="YCII"/>
    <property type="match status" value="1"/>
</dbReference>
<keyword evidence="4" id="KW-1185">Reference proteome</keyword>
<accession>A0A5P9Q9J3</accession>
<dbReference type="Gene3D" id="3.30.70.1060">
    <property type="entry name" value="Dimeric alpha+beta barrel"/>
    <property type="match status" value="1"/>
</dbReference>
<evidence type="ECO:0000259" key="2">
    <source>
        <dbReference type="Pfam" id="PF03795"/>
    </source>
</evidence>
<protein>
    <recommendedName>
        <fullName evidence="2">YCII-related domain-containing protein</fullName>
    </recommendedName>
</protein>
<dbReference type="InterPro" id="IPR011008">
    <property type="entry name" value="Dimeric_a/b-barrel"/>
</dbReference>
<dbReference type="Proteomes" id="UP000326702">
    <property type="component" value="Chromosome"/>
</dbReference>
<dbReference type="KEGG" id="lxl:KDY119_01620"/>
<evidence type="ECO:0000256" key="1">
    <source>
        <dbReference type="ARBA" id="ARBA00007689"/>
    </source>
</evidence>
<comment type="similarity">
    <text evidence="1">Belongs to the YciI family.</text>
</comment>
<dbReference type="PANTHER" id="PTHR35174">
    <property type="entry name" value="BLL7171 PROTEIN-RELATED"/>
    <property type="match status" value="1"/>
</dbReference>
<dbReference type="AlphaFoldDB" id="A0A5P9Q9J3"/>
<proteinExistence type="inferred from homology"/>
<gene>
    <name evidence="3" type="ORF">KDY119_01620</name>
</gene>
<evidence type="ECO:0000313" key="4">
    <source>
        <dbReference type="Proteomes" id="UP000326702"/>
    </source>
</evidence>
<feature type="domain" description="YCII-related" evidence="2">
    <location>
        <begin position="1"/>
        <end position="110"/>
    </location>
</feature>
<evidence type="ECO:0000313" key="3">
    <source>
        <dbReference type="EMBL" id="QFU98111.1"/>
    </source>
</evidence>
<dbReference type="EMBL" id="CP045529">
    <property type="protein sequence ID" value="QFU98111.1"/>
    <property type="molecule type" value="Genomic_DNA"/>
</dbReference>
<reference evidence="3 4" key="1">
    <citation type="submission" date="2019-10" db="EMBL/GenBank/DDBJ databases">
        <title>Genome sequence of Luteimicrobium xylanilyticum HY-24.</title>
        <authorList>
            <person name="Kim D.Y."/>
            <person name="Park H.-Y."/>
        </authorList>
    </citation>
    <scope>NUCLEOTIDE SEQUENCE [LARGE SCALE GENOMIC DNA]</scope>
    <source>
        <strain evidence="3 4">HY-24</strain>
    </source>
</reference>